<dbReference type="Pfam" id="PF11203">
    <property type="entry name" value="EccE"/>
    <property type="match status" value="1"/>
</dbReference>
<keyword evidence="6 8" id="KW-0472">Membrane</keyword>
<keyword evidence="5 8" id="KW-1133">Transmembrane helix</keyword>
<dbReference type="NCBIfam" id="TIGR03923">
    <property type="entry name" value="T7SS_EccE"/>
    <property type="match status" value="1"/>
</dbReference>
<evidence type="ECO:0000256" key="8">
    <source>
        <dbReference type="SAM" id="Phobius"/>
    </source>
</evidence>
<organism evidence="10 11">
    <name type="scientific">Nocardia brasiliensis (strain ATCC 700358 / HUJEG-1)</name>
    <dbReference type="NCBI Taxonomy" id="1133849"/>
    <lineage>
        <taxon>Bacteria</taxon>
        <taxon>Bacillati</taxon>
        <taxon>Actinomycetota</taxon>
        <taxon>Actinomycetes</taxon>
        <taxon>Mycobacteriales</taxon>
        <taxon>Nocardiaceae</taxon>
        <taxon>Nocardia</taxon>
    </lineage>
</organism>
<accession>K0EYZ6</accession>
<comment type="subcellular location">
    <subcellularLocation>
        <location evidence="1">Cell membrane</location>
    </subcellularLocation>
</comment>
<sequence length="578" mass="61492">MNFPRIRPSTVERGPLAVLVLCASLVLIALSSRGLWMFGVGMSVLLVLTVAMGVDGRSPYRWLCAWIGYRRGHGMRHAELVRVPELSEVEVAAGVCGIRHVGDVLVAMIQLVPNLDLPTVIADATIYTEDTVPLSVLLPLRDQYGVSIDLEIVTTGSRTRSTGHYTMLYDQLIGATAVVGSRVTWLVARLDERRNLAALSKRGPVVAVAPGALATAAHRIATRLREQGIGAHPLPAAALSDALRLLHAGVELDDLREQWSCLQSSVAGRVVTSFFVDWAQLGVAGLATCWATNRGHTTVVVPVTDEVGARRVLVRYVGPPVSAVRHRYLRSLPGCQGTALQASLAGEVTVSRLAGTHDSGQDPWPAALAIPIGPNGQVLGALEGRPRHALALPLYDPAGYNPRRRTVEVHAKLSVAQQIVLRATAVGAEVEVHTDRPDGWRHLIAAVGDPGSLRLVAEHATVTDGDAASITVFDHVTPRATTAQTSIVISDPGGPRTGGADLVIDQVSGSAVDISMPTRTVRVDLIEPRGETRYLNPTPDQRELTTAHANAMPVGSTPDGDIRSGETDGSGNVYRRGS</sequence>
<evidence type="ECO:0000256" key="7">
    <source>
        <dbReference type="SAM" id="MobiDB-lite"/>
    </source>
</evidence>
<dbReference type="EMBL" id="CP003876">
    <property type="protein sequence ID" value="AFU02707.1"/>
    <property type="molecule type" value="Genomic_DNA"/>
</dbReference>
<evidence type="ECO:0000313" key="11">
    <source>
        <dbReference type="Proteomes" id="UP000006304"/>
    </source>
</evidence>
<evidence type="ECO:0000259" key="9">
    <source>
        <dbReference type="Pfam" id="PF11203"/>
    </source>
</evidence>
<dbReference type="AlphaFoldDB" id="K0EYZ6"/>
<dbReference type="KEGG" id="nbr:O3I_023760"/>
<dbReference type="GO" id="GO:0005886">
    <property type="term" value="C:plasma membrane"/>
    <property type="evidence" value="ECO:0007669"/>
    <property type="project" value="UniProtKB-SubCell"/>
</dbReference>
<gene>
    <name evidence="10" type="ORF">O3I_023760</name>
</gene>
<dbReference type="Proteomes" id="UP000006304">
    <property type="component" value="Chromosome"/>
</dbReference>
<dbReference type="RefSeq" id="WP_014985562.1">
    <property type="nucleotide sequence ID" value="NC_018681.1"/>
</dbReference>
<feature type="domain" description="Type VII secretion system protein EccE" evidence="9">
    <location>
        <begin position="179"/>
        <end position="275"/>
    </location>
</feature>
<dbReference type="STRING" id="1133849.O3I_023760"/>
<reference evidence="10 11" key="1">
    <citation type="journal article" date="2012" name="J. Bacteriol.">
        <title>Complete genome sequence of Nocardia brasiliensis HUJEG-1.</title>
        <authorList>
            <person name="Vera-Cabrera L."/>
            <person name="Ortiz-Lopez R."/>
            <person name="Elizondo-Gonzalez R."/>
            <person name="Perez-Maya A.A."/>
            <person name="Ocampo-Candiani J."/>
        </authorList>
    </citation>
    <scope>NUCLEOTIDE SEQUENCE [LARGE SCALE GENOMIC DNA]</scope>
    <source>
        <strain evidence="11">ATCC 700358</strain>
    </source>
</reference>
<protein>
    <recommendedName>
        <fullName evidence="9">Type VII secretion system protein EccE domain-containing protein</fullName>
    </recommendedName>
</protein>
<keyword evidence="3" id="KW-1003">Cell membrane</keyword>
<evidence type="ECO:0000256" key="4">
    <source>
        <dbReference type="ARBA" id="ARBA00022692"/>
    </source>
</evidence>
<evidence type="ECO:0000256" key="3">
    <source>
        <dbReference type="ARBA" id="ARBA00022475"/>
    </source>
</evidence>
<feature type="region of interest" description="Disordered" evidence="7">
    <location>
        <begin position="548"/>
        <end position="578"/>
    </location>
</feature>
<dbReference type="eggNOG" id="ENOG5031ZQD">
    <property type="taxonomic scope" value="Bacteria"/>
</dbReference>
<keyword evidence="4 8" id="KW-0812">Transmembrane</keyword>
<evidence type="ECO:0000256" key="1">
    <source>
        <dbReference type="ARBA" id="ARBA00004236"/>
    </source>
</evidence>
<evidence type="ECO:0000256" key="5">
    <source>
        <dbReference type="ARBA" id="ARBA00022989"/>
    </source>
</evidence>
<evidence type="ECO:0000256" key="6">
    <source>
        <dbReference type="ARBA" id="ARBA00023136"/>
    </source>
</evidence>
<keyword evidence="11" id="KW-1185">Reference proteome</keyword>
<comment type="similarity">
    <text evidence="2">Belongs to the EccE family.</text>
</comment>
<feature type="transmembrane region" description="Helical" evidence="8">
    <location>
        <begin position="12"/>
        <end position="30"/>
    </location>
</feature>
<proteinExistence type="inferred from homology"/>
<name>K0EYZ6_NOCB7</name>
<dbReference type="HOGENOM" id="CLU_022654_0_0_11"/>
<dbReference type="InterPro" id="IPR050051">
    <property type="entry name" value="EccE_dom"/>
</dbReference>
<evidence type="ECO:0000256" key="2">
    <source>
        <dbReference type="ARBA" id="ARBA00007759"/>
    </source>
</evidence>
<evidence type="ECO:0000313" key="10">
    <source>
        <dbReference type="EMBL" id="AFU02707.1"/>
    </source>
</evidence>
<feature type="transmembrane region" description="Helical" evidence="8">
    <location>
        <begin position="36"/>
        <end position="54"/>
    </location>
</feature>
<dbReference type="InterPro" id="IPR021368">
    <property type="entry name" value="T7SS_EccE"/>
</dbReference>